<evidence type="ECO:0000313" key="2">
    <source>
        <dbReference type="Proteomes" id="UP000027997"/>
    </source>
</evidence>
<dbReference type="STRING" id="305900.GV64_14485"/>
<dbReference type="AlphaFoldDB" id="A0A081KCA8"/>
<dbReference type="EMBL" id="JOJP01000001">
    <property type="protein sequence ID" value="KEI71784.1"/>
    <property type="molecule type" value="Genomic_DNA"/>
</dbReference>
<organism evidence="1 2">
    <name type="scientific">Endozoicomonas elysicola</name>
    <dbReference type="NCBI Taxonomy" id="305900"/>
    <lineage>
        <taxon>Bacteria</taxon>
        <taxon>Pseudomonadati</taxon>
        <taxon>Pseudomonadota</taxon>
        <taxon>Gammaproteobacteria</taxon>
        <taxon>Oceanospirillales</taxon>
        <taxon>Endozoicomonadaceae</taxon>
        <taxon>Endozoicomonas</taxon>
    </lineage>
</organism>
<keyword evidence="2" id="KW-1185">Reference proteome</keyword>
<reference evidence="1 2" key="1">
    <citation type="submission" date="2014-06" db="EMBL/GenBank/DDBJ databases">
        <title>Whole Genome Sequences of Three Symbiotic Endozoicomonas Bacteria.</title>
        <authorList>
            <person name="Neave M.J."/>
            <person name="Apprill A."/>
            <person name="Voolstra C.R."/>
        </authorList>
    </citation>
    <scope>NUCLEOTIDE SEQUENCE [LARGE SCALE GENOMIC DNA]</scope>
    <source>
        <strain evidence="1 2">DSM 22380</strain>
    </source>
</reference>
<comment type="caution">
    <text evidence="1">The sequence shown here is derived from an EMBL/GenBank/DDBJ whole genome shotgun (WGS) entry which is preliminary data.</text>
</comment>
<name>A0A081KCA8_9GAMM</name>
<dbReference type="eggNOG" id="COG3749">
    <property type="taxonomic scope" value="Bacteria"/>
</dbReference>
<protein>
    <recommendedName>
        <fullName evidence="3">Oxidoreductase</fullName>
    </recommendedName>
</protein>
<evidence type="ECO:0008006" key="3">
    <source>
        <dbReference type="Google" id="ProtNLM"/>
    </source>
</evidence>
<accession>A0A081KCA8</accession>
<dbReference type="PIRSF" id="PIRSF030820">
    <property type="entry name" value="UCP030820"/>
    <property type="match status" value="1"/>
</dbReference>
<proteinExistence type="predicted"/>
<dbReference type="Pfam" id="PF06073">
    <property type="entry name" value="DUF934"/>
    <property type="match status" value="1"/>
</dbReference>
<dbReference type="RefSeq" id="WP_020583498.1">
    <property type="nucleotide sequence ID" value="NZ_JOJP01000001.1"/>
</dbReference>
<sequence length="166" mass="18886">MPKLLKGQQISNDHFQILDQNESEASLPEGNLLLHVSAIDAAIQANTDHNGQIGIWFDSADEPEMVADALNQFEVIAVNFPKFMDGRGYSIARLLRERFNYRGDVRAIGDVLVDQLYYLQRCGFSSFRLREDQNPDYAVEALTTFSTDYQTAADNLTPVYRLRHQL</sequence>
<dbReference type="Proteomes" id="UP000027997">
    <property type="component" value="Unassembled WGS sequence"/>
</dbReference>
<evidence type="ECO:0000313" key="1">
    <source>
        <dbReference type="EMBL" id="KEI71784.1"/>
    </source>
</evidence>
<gene>
    <name evidence="1" type="ORF">GV64_14485</name>
</gene>
<dbReference type="InterPro" id="IPR008318">
    <property type="entry name" value="UCP030820"/>
</dbReference>